<dbReference type="GO" id="GO:0071339">
    <property type="term" value="C:MLL1 complex"/>
    <property type="evidence" value="ECO:0007669"/>
    <property type="project" value="TreeGrafter"/>
</dbReference>
<dbReference type="CDD" id="cd20104">
    <property type="entry name" value="MBT_PHF20L1-like"/>
    <property type="match status" value="1"/>
</dbReference>
<dbReference type="SUPFAM" id="SSF54160">
    <property type="entry name" value="Chromo domain-like"/>
    <property type="match status" value="1"/>
</dbReference>
<feature type="transmembrane region" description="Helical" evidence="4">
    <location>
        <begin position="69"/>
        <end position="89"/>
    </location>
</feature>
<evidence type="ECO:0000256" key="3">
    <source>
        <dbReference type="ARBA" id="ARBA00023242"/>
    </source>
</evidence>
<protein>
    <submittedName>
        <fullName evidence="5">PHD finger protein 20, a</fullName>
    </submittedName>
</protein>
<organism evidence="5 6">
    <name type="scientific">Neogobius melanostomus</name>
    <name type="common">round goby</name>
    <dbReference type="NCBI Taxonomy" id="47308"/>
    <lineage>
        <taxon>Eukaryota</taxon>
        <taxon>Metazoa</taxon>
        <taxon>Chordata</taxon>
        <taxon>Craniata</taxon>
        <taxon>Vertebrata</taxon>
        <taxon>Euteleostomi</taxon>
        <taxon>Actinopterygii</taxon>
        <taxon>Neopterygii</taxon>
        <taxon>Teleostei</taxon>
        <taxon>Neoteleostei</taxon>
        <taxon>Acanthomorphata</taxon>
        <taxon>Gobiaria</taxon>
        <taxon>Gobiiformes</taxon>
        <taxon>Gobioidei</taxon>
        <taxon>Gobiidae</taxon>
        <taxon>Benthophilinae</taxon>
        <taxon>Neogobiini</taxon>
        <taxon>Neogobius</taxon>
    </lineage>
</organism>
<sequence>ARDALKNWYIANIEKIDYEDEKVLIHYRQWSHRYDEWFEWTSPYLRPVERVQLRRQGRHDDASMPVSHLSSVTACAFLSFCFVLSFFLVDRNAL</sequence>
<dbReference type="PANTHER" id="PTHR15856:SF27">
    <property type="entry name" value="PHD FINGER PROTEIN 20"/>
    <property type="match status" value="1"/>
</dbReference>
<comment type="subcellular location">
    <subcellularLocation>
        <location evidence="1">Nucleus</location>
    </subcellularLocation>
</comment>
<dbReference type="Gene3D" id="2.30.30.140">
    <property type="match status" value="1"/>
</dbReference>
<dbReference type="AlphaFoldDB" id="A0A8C6UHD3"/>
<dbReference type="Ensembl" id="ENSNMLT00000039331.1">
    <property type="protein sequence ID" value="ENSNMLP00000035313.1"/>
    <property type="gene ID" value="ENSNMLG00000021914.1"/>
</dbReference>
<accession>A0A8C6UHD3</accession>
<dbReference type="GO" id="GO:0006357">
    <property type="term" value="P:regulation of transcription by RNA polymerase II"/>
    <property type="evidence" value="ECO:0007669"/>
    <property type="project" value="TreeGrafter"/>
</dbReference>
<dbReference type="Pfam" id="PF02820">
    <property type="entry name" value="MBT"/>
    <property type="match status" value="1"/>
</dbReference>
<name>A0A8C6UHD3_9GOBI</name>
<dbReference type="InterPro" id="IPR016197">
    <property type="entry name" value="Chromo-like_dom_sf"/>
</dbReference>
<dbReference type="Proteomes" id="UP000694523">
    <property type="component" value="Unplaced"/>
</dbReference>
<keyword evidence="4" id="KW-1133">Transmembrane helix</keyword>
<keyword evidence="6" id="KW-1185">Reference proteome</keyword>
<dbReference type="PANTHER" id="PTHR15856">
    <property type="entry name" value="PHD FINGER PROTEIN 20-RELATED"/>
    <property type="match status" value="1"/>
</dbReference>
<dbReference type="GO" id="GO:0044545">
    <property type="term" value="C:NSL complex"/>
    <property type="evidence" value="ECO:0007669"/>
    <property type="project" value="TreeGrafter"/>
</dbReference>
<dbReference type="InterPro" id="IPR004092">
    <property type="entry name" value="Mbt"/>
</dbReference>
<evidence type="ECO:0000256" key="1">
    <source>
        <dbReference type="ARBA" id="ARBA00004123"/>
    </source>
</evidence>
<reference evidence="5" key="2">
    <citation type="submission" date="2025-09" db="UniProtKB">
        <authorList>
            <consortium name="Ensembl"/>
        </authorList>
    </citation>
    <scope>IDENTIFICATION</scope>
</reference>
<keyword evidence="3" id="KW-0539">Nucleus</keyword>
<evidence type="ECO:0000313" key="6">
    <source>
        <dbReference type="Proteomes" id="UP000694523"/>
    </source>
</evidence>
<dbReference type="InterPro" id="IPR043449">
    <property type="entry name" value="PHF20-like"/>
</dbReference>
<evidence type="ECO:0000256" key="2">
    <source>
        <dbReference type="ARBA" id="ARBA00022737"/>
    </source>
</evidence>
<keyword evidence="4" id="KW-0812">Transmembrane</keyword>
<proteinExistence type="predicted"/>
<keyword evidence="4" id="KW-0472">Membrane</keyword>
<evidence type="ECO:0000313" key="5">
    <source>
        <dbReference type="Ensembl" id="ENSNMLP00000035313.1"/>
    </source>
</evidence>
<evidence type="ECO:0000256" key="4">
    <source>
        <dbReference type="SAM" id="Phobius"/>
    </source>
</evidence>
<keyword evidence="2" id="KW-0677">Repeat</keyword>
<reference evidence="5" key="1">
    <citation type="submission" date="2025-08" db="UniProtKB">
        <authorList>
            <consortium name="Ensembl"/>
        </authorList>
    </citation>
    <scope>IDENTIFICATION</scope>
</reference>